<dbReference type="SUPFAM" id="SSF57667">
    <property type="entry name" value="beta-beta-alpha zinc fingers"/>
    <property type="match status" value="1"/>
</dbReference>
<feature type="zinc finger region" description="C3H1-type" evidence="4">
    <location>
        <begin position="349"/>
        <end position="372"/>
    </location>
</feature>
<dbReference type="InterPro" id="IPR039691">
    <property type="entry name" value="ZC3H7A/B"/>
</dbReference>
<evidence type="ECO:0000256" key="2">
    <source>
        <dbReference type="ARBA" id="ARBA00022771"/>
    </source>
</evidence>
<keyword evidence="3 4" id="KW-0862">Zinc</keyword>
<keyword evidence="2 4" id="KW-0863">Zinc-finger</keyword>
<evidence type="ECO:0000256" key="1">
    <source>
        <dbReference type="ARBA" id="ARBA00022723"/>
    </source>
</evidence>
<sequence>MSATHQFLEACSVCFPRQARSIYSYVHKPDVSHHCQQDILLCRRRKDPEGSWTRVRPIPFTKPFAGKFVLCKELLSSGEVGLCKYEERCTFAFNQLEIDVWTEERRGALDRTLLFQQPTLGTDPGARVLQLIQEHNGMFMFLCEKCYDGKPSVISKRCQDDRTTCSNPCARHAFDTNKCLAYVKGPSSVSYRKVRPFHSSVCSLELCRHAARYGCQLEDACLFAHSPVELKTWMLQRDTGITYEEIVDKSIKYHGEREPDTKWKNPLSSGGRSSGSQSLNLKLKFICPRCWQNGLITEPDKALQYCTAKGRHSWTKERRVLLVMSPERSKWVQVRPLPVAKYFPAQYDICGHILEKRKCNYTGNCTFAHSLEEKELWTYMKNHDLKDMQQLYDVWLSLTHPNRKTNGVTLAPPPAPAVDKCIVMPTDFAEPMSGFYCRLCGRHSNSERQWQRHISTETHKDRVFTCEGEDGSLTWSHRFPGLRFHLCPKLDSECPEGVCCDYAHSPEELQEWTERRDYLRRKLAKAREDMLITPHDVDFGKFNFLLQD</sequence>
<dbReference type="PROSITE" id="PS50103">
    <property type="entry name" value="ZF_C3H1"/>
    <property type="match status" value="2"/>
</dbReference>
<dbReference type="PANTHER" id="PTHR14928">
    <property type="entry name" value="MICRO-RNA BINDING ZINC FINGER CCCH DOMAIN-CONTAINING PROTEIN 7"/>
    <property type="match status" value="1"/>
</dbReference>
<dbReference type="EMBL" id="JANIIK010000047">
    <property type="protein sequence ID" value="KAJ3600190.1"/>
    <property type="molecule type" value="Genomic_DNA"/>
</dbReference>
<dbReference type="GO" id="GO:0008270">
    <property type="term" value="F:zinc ion binding"/>
    <property type="evidence" value="ECO:0007669"/>
    <property type="project" value="UniProtKB-KW"/>
</dbReference>
<dbReference type="GO" id="GO:0035196">
    <property type="term" value="P:miRNA processing"/>
    <property type="evidence" value="ECO:0007669"/>
    <property type="project" value="TreeGrafter"/>
</dbReference>
<name>A0A9Q0IJF8_9TELE</name>
<dbReference type="Gene3D" id="3.30.160.60">
    <property type="entry name" value="Classic Zinc Finger"/>
    <property type="match status" value="1"/>
</dbReference>
<feature type="domain" description="C3H1-type" evidence="5">
    <location>
        <begin position="349"/>
        <end position="372"/>
    </location>
</feature>
<dbReference type="InterPro" id="IPR036236">
    <property type="entry name" value="Znf_C2H2_sf"/>
</dbReference>
<dbReference type="GO" id="GO:0035198">
    <property type="term" value="F:miRNA binding"/>
    <property type="evidence" value="ECO:0007669"/>
    <property type="project" value="InterPro"/>
</dbReference>
<evidence type="ECO:0000313" key="7">
    <source>
        <dbReference type="Proteomes" id="UP001148018"/>
    </source>
</evidence>
<evidence type="ECO:0000256" key="4">
    <source>
        <dbReference type="PROSITE-ProRule" id="PRU00723"/>
    </source>
</evidence>
<accession>A0A9Q0IJF8</accession>
<keyword evidence="1 4" id="KW-0479">Metal-binding</keyword>
<dbReference type="InterPro" id="IPR000571">
    <property type="entry name" value="Znf_CCCH"/>
</dbReference>
<evidence type="ECO:0000259" key="5">
    <source>
        <dbReference type="PROSITE" id="PS50103"/>
    </source>
</evidence>
<proteinExistence type="predicted"/>
<organism evidence="6 7">
    <name type="scientific">Muraenolepis orangiensis</name>
    <name type="common">Patagonian moray cod</name>
    <dbReference type="NCBI Taxonomy" id="630683"/>
    <lineage>
        <taxon>Eukaryota</taxon>
        <taxon>Metazoa</taxon>
        <taxon>Chordata</taxon>
        <taxon>Craniata</taxon>
        <taxon>Vertebrata</taxon>
        <taxon>Euteleostomi</taxon>
        <taxon>Actinopterygii</taxon>
        <taxon>Neopterygii</taxon>
        <taxon>Teleostei</taxon>
        <taxon>Neoteleostei</taxon>
        <taxon>Acanthomorphata</taxon>
        <taxon>Zeiogadaria</taxon>
        <taxon>Gadariae</taxon>
        <taxon>Gadiformes</taxon>
        <taxon>Muraenolepidoidei</taxon>
        <taxon>Muraenolepididae</taxon>
        <taxon>Muraenolepis</taxon>
    </lineage>
</organism>
<dbReference type="AlphaFoldDB" id="A0A9Q0IJF8"/>
<comment type="caution">
    <text evidence="6">The sequence shown here is derived from an EMBL/GenBank/DDBJ whole genome shotgun (WGS) entry which is preliminary data.</text>
</comment>
<dbReference type="SUPFAM" id="SSF90229">
    <property type="entry name" value="CCCH zinc finger"/>
    <property type="match status" value="1"/>
</dbReference>
<dbReference type="InterPro" id="IPR022755">
    <property type="entry name" value="Znf_C2H2_jaz"/>
</dbReference>
<feature type="zinc finger region" description="C3H1-type" evidence="4">
    <location>
        <begin position="202"/>
        <end position="228"/>
    </location>
</feature>
<gene>
    <name evidence="6" type="ORF">NHX12_031176</name>
</gene>
<feature type="domain" description="C3H1-type" evidence="5">
    <location>
        <begin position="202"/>
        <end position="228"/>
    </location>
</feature>
<dbReference type="OrthoDB" id="433738at2759"/>
<dbReference type="Proteomes" id="UP001148018">
    <property type="component" value="Unassembled WGS sequence"/>
</dbReference>
<dbReference type="InterPro" id="IPR036855">
    <property type="entry name" value="Znf_CCCH_sf"/>
</dbReference>
<reference evidence="6" key="1">
    <citation type="submission" date="2022-07" db="EMBL/GenBank/DDBJ databases">
        <title>Chromosome-level genome of Muraenolepis orangiensis.</title>
        <authorList>
            <person name="Kim J."/>
        </authorList>
    </citation>
    <scope>NUCLEOTIDE SEQUENCE</scope>
    <source>
        <strain evidence="6">KU_S4_2022</strain>
        <tissue evidence="6">Muscle</tissue>
    </source>
</reference>
<evidence type="ECO:0000256" key="3">
    <source>
        <dbReference type="ARBA" id="ARBA00022833"/>
    </source>
</evidence>
<dbReference type="Pfam" id="PF12171">
    <property type="entry name" value="zf-C2H2_jaz"/>
    <property type="match status" value="1"/>
</dbReference>
<protein>
    <recommendedName>
        <fullName evidence="5">C3H1-type domain-containing protein</fullName>
    </recommendedName>
</protein>
<keyword evidence="7" id="KW-1185">Reference proteome</keyword>
<dbReference type="PANTHER" id="PTHR14928:SF6">
    <property type="entry name" value="ZINC FINGER CCCH DOMAIN-CONTAINING PROTEIN 7B"/>
    <property type="match status" value="1"/>
</dbReference>
<evidence type="ECO:0000313" key="6">
    <source>
        <dbReference type="EMBL" id="KAJ3600190.1"/>
    </source>
</evidence>